<comment type="cofactor">
    <cofactor evidence="5">
        <name>Fe(2+)</name>
        <dbReference type="ChEBI" id="CHEBI:29033"/>
    </cofactor>
    <text evidence="5">Binds 1 Fe(2+) ion per subunit.</text>
</comment>
<feature type="compositionally biased region" description="Low complexity" evidence="6">
    <location>
        <begin position="405"/>
        <end position="424"/>
    </location>
</feature>
<feature type="region of interest" description="Disordered" evidence="6">
    <location>
        <begin position="403"/>
        <end position="426"/>
    </location>
</feature>
<dbReference type="GO" id="GO:0046872">
    <property type="term" value="F:metal ion binding"/>
    <property type="evidence" value="ECO:0007669"/>
    <property type="project" value="UniProtKB-KW"/>
</dbReference>
<dbReference type="RefSeq" id="XP_025514989.1">
    <property type="nucleotide sequence ID" value="XM_025656077.1"/>
</dbReference>
<dbReference type="Proteomes" id="UP000249526">
    <property type="component" value="Unassembled WGS sequence"/>
</dbReference>
<evidence type="ECO:0000313" key="8">
    <source>
        <dbReference type="Proteomes" id="UP000249526"/>
    </source>
</evidence>
<dbReference type="Pfam" id="PF03055">
    <property type="entry name" value="RPE65"/>
    <property type="match status" value="1"/>
</dbReference>
<comment type="similarity">
    <text evidence="1">Belongs to the carotenoid oxygenase family.</text>
</comment>
<dbReference type="InterPro" id="IPR004294">
    <property type="entry name" value="Carotenoid_Oase"/>
</dbReference>
<accession>A0A8G1VM24</accession>
<evidence type="ECO:0000313" key="7">
    <source>
        <dbReference type="EMBL" id="RAH57067.1"/>
    </source>
</evidence>
<evidence type="ECO:0000256" key="6">
    <source>
        <dbReference type="SAM" id="MobiDB-lite"/>
    </source>
</evidence>
<dbReference type="PANTHER" id="PTHR10543">
    <property type="entry name" value="BETA-CAROTENE DIOXYGENASE"/>
    <property type="match status" value="1"/>
</dbReference>
<evidence type="ECO:0000256" key="2">
    <source>
        <dbReference type="ARBA" id="ARBA00022723"/>
    </source>
</evidence>
<dbReference type="AlphaFoldDB" id="A0A8G1VM24"/>
<evidence type="ECO:0000256" key="3">
    <source>
        <dbReference type="ARBA" id="ARBA00023002"/>
    </source>
</evidence>
<name>A0A8G1VM24_9EURO</name>
<keyword evidence="8" id="KW-1185">Reference proteome</keyword>
<keyword evidence="3" id="KW-0560">Oxidoreductase</keyword>
<dbReference type="GO" id="GO:0016121">
    <property type="term" value="P:carotene catabolic process"/>
    <property type="evidence" value="ECO:0007669"/>
    <property type="project" value="TreeGrafter"/>
</dbReference>
<evidence type="ECO:0000256" key="5">
    <source>
        <dbReference type="PIRSR" id="PIRSR604294-1"/>
    </source>
</evidence>
<keyword evidence="7" id="KW-0223">Dioxygenase</keyword>
<dbReference type="GO" id="GO:0010436">
    <property type="term" value="F:carotenoid dioxygenase activity"/>
    <property type="evidence" value="ECO:0007669"/>
    <property type="project" value="TreeGrafter"/>
</dbReference>
<dbReference type="EMBL" id="KZ825063">
    <property type="protein sequence ID" value="RAH57067.1"/>
    <property type="molecule type" value="Genomic_DNA"/>
</dbReference>
<keyword evidence="4 5" id="KW-0408">Iron</keyword>
<evidence type="ECO:0000256" key="1">
    <source>
        <dbReference type="ARBA" id="ARBA00006787"/>
    </source>
</evidence>
<feature type="binding site" evidence="5">
    <location>
        <position position="271"/>
    </location>
    <ligand>
        <name>Fe cation</name>
        <dbReference type="ChEBI" id="CHEBI:24875"/>
        <note>catalytic</note>
    </ligand>
</feature>
<reference evidence="7 8" key="1">
    <citation type="submission" date="2018-02" db="EMBL/GenBank/DDBJ databases">
        <title>The genomes of Aspergillus section Nigri reveals drivers in fungal speciation.</title>
        <authorList>
            <consortium name="DOE Joint Genome Institute"/>
            <person name="Vesth T.C."/>
            <person name="Nybo J."/>
            <person name="Theobald S."/>
            <person name="Brandl J."/>
            <person name="Frisvad J.C."/>
            <person name="Nielsen K.F."/>
            <person name="Lyhne E.K."/>
            <person name="Kogle M.E."/>
            <person name="Kuo A."/>
            <person name="Riley R."/>
            <person name="Clum A."/>
            <person name="Nolan M."/>
            <person name="Lipzen A."/>
            <person name="Salamov A."/>
            <person name="Henrissat B."/>
            <person name="Wiebenga A."/>
            <person name="De vries R.P."/>
            <person name="Grigoriev I.V."/>
            <person name="Mortensen U.H."/>
            <person name="Andersen M.R."/>
            <person name="Baker S.E."/>
        </authorList>
    </citation>
    <scope>NUCLEOTIDE SEQUENCE [LARGE SCALE GENOMIC DNA]</scope>
    <source>
        <strain evidence="7 8">CBS 112811</strain>
    </source>
</reference>
<evidence type="ECO:0000256" key="4">
    <source>
        <dbReference type="ARBA" id="ARBA00023004"/>
    </source>
</evidence>
<organism evidence="7 8">
    <name type="scientific">Aspergillus piperis CBS 112811</name>
    <dbReference type="NCBI Taxonomy" id="1448313"/>
    <lineage>
        <taxon>Eukaryota</taxon>
        <taxon>Fungi</taxon>
        <taxon>Dikarya</taxon>
        <taxon>Ascomycota</taxon>
        <taxon>Pezizomycotina</taxon>
        <taxon>Eurotiomycetes</taxon>
        <taxon>Eurotiomycetidae</taxon>
        <taxon>Eurotiales</taxon>
        <taxon>Aspergillaceae</taxon>
        <taxon>Aspergillus</taxon>
        <taxon>Aspergillus subgen. Circumdati</taxon>
    </lineage>
</organism>
<dbReference type="PANTHER" id="PTHR10543:SF24">
    <property type="entry name" value="CAROTENOID ISOMEROOXYGENASE"/>
    <property type="match status" value="1"/>
</dbReference>
<protein>
    <submittedName>
        <fullName evidence="7">Dioxygenase</fullName>
    </submittedName>
</protein>
<sequence length="564" mass="62546">MSAIQETRIEDHFNNWPNVQGFDANYEEKTPIELPVEGQIPAYAAGVLYRTGPGKYKVDTVNGETFHASHWFDGFSETHRFQLLAPDSTHPSMRVLYNSRFSTDALIEQVRQTGEMHKLSFGQKRDPCKVVYQKVQTEYEPEEKPTSTAANIGVTLSINMPGLADNSTNNHRWDTSSGIKTLHAKTDFNAFKQLDPETLEPMTLASQQNLHPDLKGPSTAAHARSDPKTGDIFNYNLEFGPVNTYRIFRTSASTGETTILATFPATPAYLHSLLITADYVVLCVWNAHISPADFGSNSASFLDTIKPFDPSLPATWYVVDRTGERGLIATYTSRPFFCFHTINAWQETTQNGDTDIVAELVTFDTTDFMHKLYYEYLLSDSPHAKPRTDETYSSVSRFRLPAIPSPSSSSSSAPNPEPQNPQEALLESTSCKPFSPELPTMHPAYVTRKHRYMYAVADTGKSTLFDSIIKFDNESGETKVWSHHAQSPGEPIFVPNPDGVEGDGDEDDGVLLSVVLDGLTGKSYLLCLDARSLVELGRARVAGPVAFGFHGQYVPVRGLPTGDY</sequence>
<gene>
    <name evidence="7" type="ORF">BO85DRAFT_373347</name>
</gene>
<dbReference type="GeneID" id="37159479"/>
<proteinExistence type="inferred from homology"/>
<feature type="binding site" evidence="5">
    <location>
        <position position="550"/>
    </location>
    <ligand>
        <name>Fe cation</name>
        <dbReference type="ChEBI" id="CHEBI:24875"/>
        <note>catalytic</note>
    </ligand>
</feature>
<feature type="binding site" evidence="5">
    <location>
        <position position="340"/>
    </location>
    <ligand>
        <name>Fe cation</name>
        <dbReference type="ChEBI" id="CHEBI:24875"/>
        <note>catalytic</note>
    </ligand>
</feature>
<feature type="binding site" evidence="5">
    <location>
        <position position="222"/>
    </location>
    <ligand>
        <name>Fe cation</name>
        <dbReference type="ChEBI" id="CHEBI:24875"/>
        <note>catalytic</note>
    </ligand>
</feature>
<keyword evidence="2 5" id="KW-0479">Metal-binding</keyword>